<proteinExistence type="inferred from homology"/>
<dbReference type="AlphaFoldDB" id="A0A6U1WWM6"/>
<feature type="domain" description="Aminotransferase class I/classII large" evidence="3">
    <location>
        <begin position="34"/>
        <end position="366"/>
    </location>
</feature>
<dbReference type="Gene3D" id="3.90.1150.10">
    <property type="entry name" value="Aspartate Aminotransferase, domain 1"/>
    <property type="match status" value="1"/>
</dbReference>
<accession>A0A6U1WWM6</accession>
<comment type="similarity">
    <text evidence="1">Belongs to the class-I pyridoxal-phosphate-dependent aminotransferase family.</text>
</comment>
<dbReference type="Pfam" id="PF00155">
    <property type="entry name" value="Aminotran_1_2"/>
    <property type="match status" value="1"/>
</dbReference>
<dbReference type="GO" id="GO:0030170">
    <property type="term" value="F:pyridoxal phosphate binding"/>
    <property type="evidence" value="ECO:0007669"/>
    <property type="project" value="InterPro"/>
</dbReference>
<protein>
    <recommendedName>
        <fullName evidence="3">Aminotransferase class I/classII large domain-containing protein</fullName>
    </recommendedName>
</protein>
<dbReference type="InterPro" id="IPR004838">
    <property type="entry name" value="NHTrfase_class1_PyrdxlP-BS"/>
</dbReference>
<evidence type="ECO:0000256" key="1">
    <source>
        <dbReference type="ARBA" id="ARBA00007441"/>
    </source>
</evidence>
<dbReference type="InterPro" id="IPR015422">
    <property type="entry name" value="PyrdxlP-dep_Trfase_small"/>
</dbReference>
<dbReference type="PANTHER" id="PTHR43510">
    <property type="entry name" value="AMINOTRANSFERASE FUNCTION, HYPOTHETICAL (EUROFUNG)"/>
    <property type="match status" value="1"/>
</dbReference>
<dbReference type="Gene3D" id="3.40.640.10">
    <property type="entry name" value="Type I PLP-dependent aspartate aminotransferase-like (Major domain)"/>
    <property type="match status" value="1"/>
</dbReference>
<sequence length="389" mass="43311">MSFPANDIIALLEVPDDIRFNLGESTSLDLKVSDITTLSESELTTKLSSLNLGYGSARGTKELCKLIAEDANRTETENLITEDDVVVTIGAVSSLFLVSFLLCSPQRNDECLIVSPNFPAAIDGLIALGVTVNFLSSKFENKYQLDMDEFAVALNENTKLVSIPSPGNPSGVCVPLETIQKMVEIMKEKAPAAYLLVDETYREALLHEDDSVGPSASVVSDKVISLSSLSKAVGAPGLRIGWMICRDKTVIQKIIVAKMNILICCPTMEEFFSIELFKKKQELLDRQREHLSKNFELLKQWMEEHSSWLEWVQPDRGALCCAALTKQKFPSEDSVTAFYDACKQHKLMVGRGSWFREDDRRFRVGFGYLEYEEFKLALYALSAALQASS</sequence>
<evidence type="ECO:0000313" key="5">
    <source>
        <dbReference type="EMBL" id="CAE2234293.1"/>
    </source>
</evidence>
<dbReference type="PANTHER" id="PTHR43510:SF1">
    <property type="entry name" value="AMINOTRANSFERASE FUNCTION, HYPOTHETICAL (EUROFUNG)"/>
    <property type="match status" value="1"/>
</dbReference>
<dbReference type="PROSITE" id="PS00105">
    <property type="entry name" value="AA_TRANSFER_CLASS_1"/>
    <property type="match status" value="1"/>
</dbReference>
<keyword evidence="2" id="KW-0663">Pyridoxal phosphate</keyword>
<dbReference type="SUPFAM" id="SSF53383">
    <property type="entry name" value="PLP-dependent transferases"/>
    <property type="match status" value="1"/>
</dbReference>
<evidence type="ECO:0000313" key="4">
    <source>
        <dbReference type="EMBL" id="CAE2234288.1"/>
    </source>
</evidence>
<dbReference type="InterPro" id="IPR015424">
    <property type="entry name" value="PyrdxlP-dep_Trfase"/>
</dbReference>
<dbReference type="EMBL" id="HBKP01020873">
    <property type="protein sequence ID" value="CAE2234288.1"/>
    <property type="molecule type" value="Transcribed_RNA"/>
</dbReference>
<dbReference type="InterPro" id="IPR015421">
    <property type="entry name" value="PyrdxlP-dep_Trfase_major"/>
</dbReference>
<evidence type="ECO:0000256" key="2">
    <source>
        <dbReference type="ARBA" id="ARBA00022898"/>
    </source>
</evidence>
<dbReference type="GO" id="GO:0003824">
    <property type="term" value="F:catalytic activity"/>
    <property type="evidence" value="ECO:0007669"/>
    <property type="project" value="InterPro"/>
</dbReference>
<gene>
    <name evidence="4" type="ORF">VSP0166_LOCUS14695</name>
    <name evidence="5" type="ORF">VSP0166_LOCUS14697</name>
</gene>
<dbReference type="CDD" id="cd00609">
    <property type="entry name" value="AAT_like"/>
    <property type="match status" value="1"/>
</dbReference>
<dbReference type="InterPro" id="IPR004839">
    <property type="entry name" value="Aminotransferase_I/II_large"/>
</dbReference>
<organism evidence="5">
    <name type="scientific">Vannella robusta</name>
    <dbReference type="NCBI Taxonomy" id="1487602"/>
    <lineage>
        <taxon>Eukaryota</taxon>
        <taxon>Amoebozoa</taxon>
        <taxon>Discosea</taxon>
        <taxon>Flabellinia</taxon>
        <taxon>Vannellidae</taxon>
        <taxon>Vannella</taxon>
    </lineage>
</organism>
<dbReference type="EMBL" id="HBKP01020876">
    <property type="protein sequence ID" value="CAE2234293.1"/>
    <property type="molecule type" value="Transcribed_RNA"/>
</dbReference>
<reference evidence="5" key="1">
    <citation type="submission" date="2021-01" db="EMBL/GenBank/DDBJ databases">
        <authorList>
            <person name="Corre E."/>
            <person name="Pelletier E."/>
            <person name="Niang G."/>
            <person name="Scheremetjew M."/>
            <person name="Finn R."/>
            <person name="Kale V."/>
            <person name="Holt S."/>
            <person name="Cochrane G."/>
            <person name="Meng A."/>
            <person name="Brown T."/>
            <person name="Cohen L."/>
        </authorList>
    </citation>
    <scope>NUCLEOTIDE SEQUENCE</scope>
    <source>
        <strain evidence="5">DIVA3 518/3/11/1/6</strain>
    </source>
</reference>
<evidence type="ECO:0000259" key="3">
    <source>
        <dbReference type="Pfam" id="PF00155"/>
    </source>
</evidence>
<name>A0A6U1WWM6_9EUKA</name>